<evidence type="ECO:0000259" key="6">
    <source>
        <dbReference type="Pfam" id="PF01755"/>
    </source>
</evidence>
<dbReference type="GO" id="GO:0016740">
    <property type="term" value="F:transferase activity"/>
    <property type="evidence" value="ECO:0007669"/>
    <property type="project" value="UniProtKB-KW"/>
</dbReference>
<proteinExistence type="inferred from homology"/>
<dbReference type="EMBL" id="JAUTDP010000001">
    <property type="protein sequence ID" value="KAK3402632.1"/>
    <property type="molecule type" value="Genomic_DNA"/>
</dbReference>
<dbReference type="InterPro" id="IPR002654">
    <property type="entry name" value="Glyco_trans_25"/>
</dbReference>
<keyword evidence="3" id="KW-0808">Transferase</keyword>
<dbReference type="Pfam" id="PF01755">
    <property type="entry name" value="Glyco_transf_25"/>
    <property type="match status" value="1"/>
</dbReference>
<evidence type="ECO:0000256" key="5">
    <source>
        <dbReference type="SAM" id="Phobius"/>
    </source>
</evidence>
<keyword evidence="8" id="KW-1185">Reference proteome</keyword>
<reference evidence="7" key="1">
    <citation type="journal article" date="2023" name="Mol. Phylogenet. Evol.">
        <title>Genome-scale phylogeny and comparative genomics of the fungal order Sordariales.</title>
        <authorList>
            <person name="Hensen N."/>
            <person name="Bonometti L."/>
            <person name="Westerberg I."/>
            <person name="Brannstrom I.O."/>
            <person name="Guillou S."/>
            <person name="Cros-Aarteil S."/>
            <person name="Calhoun S."/>
            <person name="Haridas S."/>
            <person name="Kuo A."/>
            <person name="Mondo S."/>
            <person name="Pangilinan J."/>
            <person name="Riley R."/>
            <person name="LaButti K."/>
            <person name="Andreopoulos B."/>
            <person name="Lipzen A."/>
            <person name="Chen C."/>
            <person name="Yan M."/>
            <person name="Daum C."/>
            <person name="Ng V."/>
            <person name="Clum A."/>
            <person name="Steindorff A."/>
            <person name="Ohm R.A."/>
            <person name="Martin F."/>
            <person name="Silar P."/>
            <person name="Natvig D.O."/>
            <person name="Lalanne C."/>
            <person name="Gautier V."/>
            <person name="Ament-Velasquez S.L."/>
            <person name="Kruys A."/>
            <person name="Hutchinson M.I."/>
            <person name="Powell A.J."/>
            <person name="Barry K."/>
            <person name="Miller A.N."/>
            <person name="Grigoriev I.V."/>
            <person name="Debuchy R."/>
            <person name="Gladieux P."/>
            <person name="Hiltunen Thoren M."/>
            <person name="Johannesson H."/>
        </authorList>
    </citation>
    <scope>NUCLEOTIDE SEQUENCE</scope>
    <source>
        <strain evidence="7">FGSC 1904</strain>
    </source>
</reference>
<protein>
    <recommendedName>
        <fullName evidence="6">Glycosyl transferase family 25 domain-containing protein</fullName>
    </recommendedName>
</protein>
<dbReference type="Proteomes" id="UP001281003">
    <property type="component" value="Unassembled WGS sequence"/>
</dbReference>
<accession>A0AAE0PMQ9</accession>
<evidence type="ECO:0000256" key="1">
    <source>
        <dbReference type="ARBA" id="ARBA00006721"/>
    </source>
</evidence>
<dbReference type="PANTHER" id="PTHR10730">
    <property type="entry name" value="PROCOLLAGEN-LYSINE,2-OXOGLUTARATE 5-DIOXYGENASE/GLYCOSYLTRANSFERASE 25 FAMILY MEMBER"/>
    <property type="match status" value="1"/>
</dbReference>
<evidence type="ECO:0000256" key="4">
    <source>
        <dbReference type="SAM" id="MobiDB-lite"/>
    </source>
</evidence>
<name>A0AAE0PMQ9_SORBR</name>
<keyword evidence="2" id="KW-0328">Glycosyltransferase</keyword>
<dbReference type="AlphaFoldDB" id="A0AAE0PMQ9"/>
<dbReference type="InterPro" id="IPR050757">
    <property type="entry name" value="Collagen_mod_GT25"/>
</dbReference>
<keyword evidence="5" id="KW-1133">Transmembrane helix</keyword>
<feature type="domain" description="Glycosyl transferase family 25" evidence="6">
    <location>
        <begin position="117"/>
        <end position="342"/>
    </location>
</feature>
<feature type="region of interest" description="Disordered" evidence="4">
    <location>
        <begin position="63"/>
        <end position="93"/>
    </location>
</feature>
<keyword evidence="5" id="KW-0812">Transmembrane</keyword>
<comment type="caution">
    <text evidence="7">The sequence shown here is derived from an EMBL/GenBank/DDBJ whole genome shotgun (WGS) entry which is preliminary data.</text>
</comment>
<gene>
    <name evidence="7" type="ORF">B0T20DRAFT_4401</name>
</gene>
<evidence type="ECO:0000256" key="2">
    <source>
        <dbReference type="ARBA" id="ARBA00022676"/>
    </source>
</evidence>
<evidence type="ECO:0000313" key="8">
    <source>
        <dbReference type="Proteomes" id="UP001281003"/>
    </source>
</evidence>
<comment type="similarity">
    <text evidence="1">Belongs to the glycosyltransferase 25 family.</text>
</comment>
<dbReference type="PANTHER" id="PTHR10730:SF53">
    <property type="entry name" value="GLYCOSYLTRANSFERASE 25 FAMILY MEMBER"/>
    <property type="match status" value="1"/>
</dbReference>
<evidence type="ECO:0000256" key="3">
    <source>
        <dbReference type="ARBA" id="ARBA00022679"/>
    </source>
</evidence>
<keyword evidence="5" id="KW-0472">Membrane</keyword>
<dbReference type="CDD" id="cd06532">
    <property type="entry name" value="Glyco_transf_25"/>
    <property type="match status" value="1"/>
</dbReference>
<evidence type="ECO:0000313" key="7">
    <source>
        <dbReference type="EMBL" id="KAK3402632.1"/>
    </source>
</evidence>
<organism evidence="7 8">
    <name type="scientific">Sordaria brevicollis</name>
    <dbReference type="NCBI Taxonomy" id="83679"/>
    <lineage>
        <taxon>Eukaryota</taxon>
        <taxon>Fungi</taxon>
        <taxon>Dikarya</taxon>
        <taxon>Ascomycota</taxon>
        <taxon>Pezizomycotina</taxon>
        <taxon>Sordariomycetes</taxon>
        <taxon>Sordariomycetidae</taxon>
        <taxon>Sordariales</taxon>
        <taxon>Sordariaceae</taxon>
        <taxon>Sordaria</taxon>
    </lineage>
</organism>
<feature type="compositionally biased region" description="Polar residues" evidence="4">
    <location>
        <begin position="78"/>
        <end position="89"/>
    </location>
</feature>
<sequence>MILGEDTTRTSGGLPALIAHWRSYRHIHRIALVIFVLLTIFVLERYHAVFTSAFQITQQQQQQHIPGQHYEPYPEAHSASQGPPKNNYDNLSPSQLSSLAAQNAGNATLGFHSIKYINMKSRFDREDAMALQAYMAGLEIEDFPAVEADMIDPVGMPPTHRPGKLKGGEKGCWRAHGNIWSESIRTHAPPILILESDATFDLSIRPIMSRLAPHFLSFLNSINSTPVHDPSFGSPNNHNLHGKPTYKPIVANPDDPWLSEHWDLFSIGQCFEYTQDHEIKYVYEDETVPEGKDYWGEKMGRERVIRKSGGITCTTAYAISHTGAAKLLLRSALDLDNPVDLLIRRLIMSRDLVAYSLFPPVMAQWEYIGGIGMGERGAQSDINGGKHQDTPENADMPGWKEVKEKGSIWTTKGHHRDVAFQRMALKEAWTEIMAAEPKKFEESLWNPETGD</sequence>
<feature type="transmembrane region" description="Helical" evidence="5">
    <location>
        <begin position="30"/>
        <end position="48"/>
    </location>
</feature>
<reference evidence="7" key="2">
    <citation type="submission" date="2023-07" db="EMBL/GenBank/DDBJ databases">
        <authorList>
            <consortium name="Lawrence Berkeley National Laboratory"/>
            <person name="Haridas S."/>
            <person name="Hensen N."/>
            <person name="Bonometti L."/>
            <person name="Westerberg I."/>
            <person name="Brannstrom I.O."/>
            <person name="Guillou S."/>
            <person name="Cros-Aarteil S."/>
            <person name="Calhoun S."/>
            <person name="Kuo A."/>
            <person name="Mondo S."/>
            <person name="Pangilinan J."/>
            <person name="Riley R."/>
            <person name="LaButti K."/>
            <person name="Andreopoulos B."/>
            <person name="Lipzen A."/>
            <person name="Chen C."/>
            <person name="Yanf M."/>
            <person name="Daum C."/>
            <person name="Ng V."/>
            <person name="Clum A."/>
            <person name="Steindorff A."/>
            <person name="Ohm R."/>
            <person name="Martin F."/>
            <person name="Silar P."/>
            <person name="Natvig D."/>
            <person name="Lalanne C."/>
            <person name="Gautier V."/>
            <person name="Ament-velasquez S.L."/>
            <person name="Kruys A."/>
            <person name="Hutchinson M.I."/>
            <person name="Powell A.J."/>
            <person name="Barry K."/>
            <person name="Miller A.N."/>
            <person name="Grigoriev I.V."/>
            <person name="Debuchy R."/>
            <person name="Gladieux P."/>
            <person name="Thoren M.H."/>
            <person name="Johannesson H."/>
        </authorList>
    </citation>
    <scope>NUCLEOTIDE SEQUENCE</scope>
    <source>
        <strain evidence="7">FGSC 1904</strain>
    </source>
</reference>